<keyword evidence="6 15" id="KW-1133">Transmembrane helix</keyword>
<dbReference type="GO" id="GO:0005356">
    <property type="term" value="F:D-glucose:proton symporter activity"/>
    <property type="evidence" value="ECO:0007669"/>
    <property type="project" value="Ensembl"/>
</dbReference>
<evidence type="ECO:0000256" key="2">
    <source>
        <dbReference type="ARBA" id="ARBA00022448"/>
    </source>
</evidence>
<name>K7FUA2_PELSI</name>
<dbReference type="FunFam" id="1.20.1250.20:FF:000069">
    <property type="entry name" value="Solute carrier family 45 member 4"/>
    <property type="match status" value="1"/>
</dbReference>
<feature type="transmembrane region" description="Helical" evidence="15">
    <location>
        <begin position="616"/>
        <end position="636"/>
    </location>
</feature>
<dbReference type="Proteomes" id="UP000007267">
    <property type="component" value="Unassembled WGS sequence"/>
</dbReference>
<dbReference type="HOGENOM" id="CLU_015081_1_0_1"/>
<dbReference type="EMBL" id="AGCU01051388">
    <property type="status" value="NOT_ANNOTATED_CDS"/>
    <property type="molecule type" value="Genomic_DNA"/>
</dbReference>
<feature type="transmembrane region" description="Helical" evidence="15">
    <location>
        <begin position="725"/>
        <end position="746"/>
    </location>
</feature>
<sequence>MIPSATATPSSEALFPSLSCQEFWRSQVSGYSGSVSRHISHRANNFKRHPKRRKHIRPSPPPPPNTPCPIDLLDLGDLHPQRSFLELLFNGCILFGIEFSYAMETAYVTPVLLQMGLPDQLYGMVWFISPILGTGFLLQPLLGAWSDRCTSRFGRRRPFILVLAIGVGALLGLSLMLNGRDIGSALADTVTNHKWGIVLTICGVVLMDFSADSADNPSHAYMMDVCSPVDQDRGLNIHALLAGTGLGGGFGYVVGGINWDKTSFGRVVGGQLRVIYVFTAIILTVTTVLTLISIPERPLQSFSKKKKVMKSPSLPLPPSPPLLFEEGVNENLSSRSSEHLYASFTSPISPLSPLTPKYGSFISRDNSLTGINDFASSFGTSNIDSVLIDCFTGGYDGYLAIPASLPRQVVSVSFPRAPDGFYSQENGILDQGENSVNPGPDGDALRVGSLDAIKPQSIGILKRPQTLAIPDVTGYCPESSRRRNVTFSQQVQVANILLNGVKYESELNGSGEMSEQPLSMKLLCSTICHMPKMLRNLCINHFLGIGWLSFEGMLLFYTDFMGEVVFQGNPKAPHNSDEYQKYNAGVTMGCWGMCIYAFSAAFYSGTAALEKLEEYFSIRTLYFIAYLAFGLGTGLATLSKNIYVVLSLCITYGILFSTLCTLPYSLLCDYYQSKEVQFAGSTLDGTKRGMGVDISLLSCQYFLAQILVSIVMGPITSVVGSANGVMYFASFVSFIGCLFSSLCVIYEVPASEELAEEQQPLLLSA</sequence>
<comment type="catalytic activity">
    <reaction evidence="10">
        <text>D-glucose(out) + H(+)(out) = D-glucose(in) + H(+)(in)</text>
        <dbReference type="Rhea" id="RHEA:69556"/>
        <dbReference type="ChEBI" id="CHEBI:4167"/>
        <dbReference type="ChEBI" id="CHEBI:15378"/>
    </reaction>
</comment>
<comment type="subcellular location">
    <subcellularLocation>
        <location evidence="1">Membrane</location>
        <topology evidence="1">Multi-pass membrane protein</topology>
    </subcellularLocation>
</comment>
<evidence type="ECO:0000256" key="12">
    <source>
        <dbReference type="ARBA" id="ARBA00072435"/>
    </source>
</evidence>
<dbReference type="GO" id="GO:1904659">
    <property type="term" value="P:D-glucose transmembrane transport"/>
    <property type="evidence" value="ECO:0007669"/>
    <property type="project" value="Ensembl"/>
</dbReference>
<comment type="function">
    <text evidence="11">Proton-associated glucose transporter in the brain.</text>
</comment>
<keyword evidence="3" id="KW-0597">Phosphoprotein</keyword>
<evidence type="ECO:0000256" key="9">
    <source>
        <dbReference type="ARBA" id="ARBA00050544"/>
    </source>
</evidence>
<evidence type="ECO:0000256" key="11">
    <source>
        <dbReference type="ARBA" id="ARBA00057104"/>
    </source>
</evidence>
<dbReference type="OMA" id="CDYYQSR"/>
<dbReference type="FunFam" id="1.20.1250.20:FF:000120">
    <property type="entry name" value="Solute carrier family 45, member 1"/>
    <property type="match status" value="1"/>
</dbReference>
<accession>K7FUA2</accession>
<dbReference type="EMBL" id="AGCU01051387">
    <property type="status" value="NOT_ANNOTATED_CDS"/>
    <property type="molecule type" value="Genomic_DNA"/>
</dbReference>
<feature type="region of interest" description="Disordered" evidence="14">
    <location>
        <begin position="47"/>
        <end position="66"/>
    </location>
</feature>
<evidence type="ECO:0000256" key="15">
    <source>
        <dbReference type="SAM" id="Phobius"/>
    </source>
</evidence>
<evidence type="ECO:0000313" key="16">
    <source>
        <dbReference type="Ensembl" id="ENSPSIP00000011612.1"/>
    </source>
</evidence>
<keyword evidence="2" id="KW-0813">Transport</keyword>
<dbReference type="SUPFAM" id="SSF103473">
    <property type="entry name" value="MFS general substrate transporter"/>
    <property type="match status" value="1"/>
</dbReference>
<reference evidence="17" key="2">
    <citation type="journal article" date="2013" name="Nat. Genet.">
        <title>The draft genomes of soft-shell turtle and green sea turtle yield insights into the development and evolution of the turtle-specific body plan.</title>
        <authorList>
            <person name="Wang Z."/>
            <person name="Pascual-Anaya J."/>
            <person name="Zadissa A."/>
            <person name="Li W."/>
            <person name="Niimura Y."/>
            <person name="Huang Z."/>
            <person name="Li C."/>
            <person name="White S."/>
            <person name="Xiong Z."/>
            <person name="Fang D."/>
            <person name="Wang B."/>
            <person name="Ming Y."/>
            <person name="Chen Y."/>
            <person name="Zheng Y."/>
            <person name="Kuraku S."/>
            <person name="Pignatelli M."/>
            <person name="Herrero J."/>
            <person name="Beal K."/>
            <person name="Nozawa M."/>
            <person name="Li Q."/>
            <person name="Wang J."/>
            <person name="Zhang H."/>
            <person name="Yu L."/>
            <person name="Shigenobu S."/>
            <person name="Wang J."/>
            <person name="Liu J."/>
            <person name="Flicek P."/>
            <person name="Searle S."/>
            <person name="Wang J."/>
            <person name="Kuratani S."/>
            <person name="Yin Y."/>
            <person name="Aken B."/>
            <person name="Zhang G."/>
            <person name="Irie N."/>
        </authorList>
    </citation>
    <scope>NUCLEOTIDE SEQUENCE [LARGE SCALE GENOMIC DNA]</scope>
    <source>
        <strain evidence="17">Daiwa-1</strain>
    </source>
</reference>
<dbReference type="STRING" id="13735.ENSPSIP00000011612"/>
<dbReference type="GeneTree" id="ENSGT00950000182914"/>
<dbReference type="Ensembl" id="ENSPSIT00000011669.1">
    <property type="protein sequence ID" value="ENSPSIP00000011612.1"/>
    <property type="gene ID" value="ENSPSIG00000010435.1"/>
</dbReference>
<dbReference type="AlphaFoldDB" id="K7FUA2"/>
<evidence type="ECO:0000256" key="3">
    <source>
        <dbReference type="ARBA" id="ARBA00022553"/>
    </source>
</evidence>
<evidence type="ECO:0000256" key="4">
    <source>
        <dbReference type="ARBA" id="ARBA00022692"/>
    </source>
</evidence>
<feature type="transmembrane region" description="Helical" evidence="15">
    <location>
        <begin position="537"/>
        <end position="557"/>
    </location>
</feature>
<feature type="transmembrane region" description="Helical" evidence="15">
    <location>
        <begin position="274"/>
        <end position="294"/>
    </location>
</feature>
<keyword evidence="7 15" id="KW-0472">Membrane</keyword>
<evidence type="ECO:0000256" key="8">
    <source>
        <dbReference type="ARBA" id="ARBA00038193"/>
    </source>
</evidence>
<comment type="catalytic activity">
    <reaction evidence="9">
        <text>D-galactose(in) + H(+)(in) = D-galactose(out) + H(+)(out)</text>
        <dbReference type="Rhea" id="RHEA:29019"/>
        <dbReference type="ChEBI" id="CHEBI:4139"/>
        <dbReference type="ChEBI" id="CHEBI:15378"/>
    </reaction>
</comment>
<reference evidence="17" key="1">
    <citation type="submission" date="2011-10" db="EMBL/GenBank/DDBJ databases">
        <authorList>
            <consortium name="Soft-shell Turtle Genome Consortium"/>
        </authorList>
    </citation>
    <scope>NUCLEOTIDE SEQUENCE [LARGE SCALE GENOMIC DNA]</scope>
    <source>
        <strain evidence="17">Daiwa-1</strain>
    </source>
</reference>
<feature type="transmembrane region" description="Helical" evidence="15">
    <location>
        <begin position="158"/>
        <end position="177"/>
    </location>
</feature>
<dbReference type="EMBL" id="AGCU01051386">
    <property type="status" value="NOT_ANNOTATED_CDS"/>
    <property type="molecule type" value="Genomic_DNA"/>
</dbReference>
<feature type="transmembrane region" description="Helical" evidence="15">
    <location>
        <begin position="84"/>
        <end position="103"/>
    </location>
</feature>
<feature type="transmembrane region" description="Helical" evidence="15">
    <location>
        <begin position="642"/>
        <end position="667"/>
    </location>
</feature>
<dbReference type="PANTHER" id="PTHR19432:SF6">
    <property type="entry name" value="PROTON-ASSOCIATED SUGAR TRANSPORTER A"/>
    <property type="match status" value="1"/>
</dbReference>
<feature type="transmembrane region" description="Helical" evidence="15">
    <location>
        <begin position="235"/>
        <end position="254"/>
    </location>
</feature>
<protein>
    <recommendedName>
        <fullName evidence="12">Proton-associated sugar transporter A</fullName>
    </recommendedName>
    <alternativeName>
        <fullName evidence="13">Solute carrier family 45 member 1</fullName>
    </alternativeName>
</protein>
<evidence type="ECO:0000256" key="6">
    <source>
        <dbReference type="ARBA" id="ARBA00022989"/>
    </source>
</evidence>
<evidence type="ECO:0000313" key="17">
    <source>
        <dbReference type="Proteomes" id="UP000007267"/>
    </source>
</evidence>
<feature type="transmembrane region" description="Helical" evidence="15">
    <location>
        <begin position="582"/>
        <end position="604"/>
    </location>
</feature>
<keyword evidence="5" id="KW-0769">Symport</keyword>
<feature type="compositionally biased region" description="Basic residues" evidence="14">
    <location>
        <begin position="47"/>
        <end position="57"/>
    </location>
</feature>
<dbReference type="EMBL" id="AGCU01051389">
    <property type="status" value="NOT_ANNOTATED_CDS"/>
    <property type="molecule type" value="Genomic_DNA"/>
</dbReference>
<evidence type="ECO:0000256" key="13">
    <source>
        <dbReference type="ARBA" id="ARBA00077093"/>
    </source>
</evidence>
<feature type="transmembrane region" description="Helical" evidence="15">
    <location>
        <begin position="696"/>
        <end position="719"/>
    </location>
</feature>
<feature type="transmembrane region" description="Helical" evidence="15">
    <location>
        <begin position="123"/>
        <end position="146"/>
    </location>
</feature>
<proteinExistence type="inferred from homology"/>
<keyword evidence="4 15" id="KW-0812">Transmembrane</keyword>
<gene>
    <name evidence="16" type="primary">SLC45A1</name>
</gene>
<dbReference type="EMBL" id="AGCU01051390">
    <property type="status" value="NOT_ANNOTATED_CDS"/>
    <property type="molecule type" value="Genomic_DNA"/>
</dbReference>
<dbReference type="Gene3D" id="1.20.1250.20">
    <property type="entry name" value="MFS general substrate transporter like domains"/>
    <property type="match status" value="2"/>
</dbReference>
<evidence type="ECO:0000256" key="7">
    <source>
        <dbReference type="ARBA" id="ARBA00023136"/>
    </source>
</evidence>
<dbReference type="EMBL" id="AGCU01051385">
    <property type="status" value="NOT_ANNOTATED_CDS"/>
    <property type="molecule type" value="Genomic_DNA"/>
</dbReference>
<evidence type="ECO:0000256" key="14">
    <source>
        <dbReference type="SAM" id="MobiDB-lite"/>
    </source>
</evidence>
<dbReference type="GO" id="GO:0008506">
    <property type="term" value="F:sucrose:proton symporter activity"/>
    <property type="evidence" value="ECO:0007669"/>
    <property type="project" value="TreeGrafter"/>
</dbReference>
<comment type="similarity">
    <text evidence="8">Belongs to the glycoside-pentoside-hexuronide (GPH) cation symporter transporter (TC 2.A.2) family.</text>
</comment>
<reference evidence="16" key="4">
    <citation type="submission" date="2025-09" db="UniProtKB">
        <authorList>
            <consortium name="Ensembl"/>
        </authorList>
    </citation>
    <scope>IDENTIFICATION</scope>
</reference>
<dbReference type="eggNOG" id="KOG0637">
    <property type="taxonomic scope" value="Eukaryota"/>
</dbReference>
<organism evidence="16 17">
    <name type="scientific">Pelodiscus sinensis</name>
    <name type="common">Chinese softshell turtle</name>
    <name type="synonym">Trionyx sinensis</name>
    <dbReference type="NCBI Taxonomy" id="13735"/>
    <lineage>
        <taxon>Eukaryota</taxon>
        <taxon>Metazoa</taxon>
        <taxon>Chordata</taxon>
        <taxon>Craniata</taxon>
        <taxon>Vertebrata</taxon>
        <taxon>Euteleostomi</taxon>
        <taxon>Archelosauria</taxon>
        <taxon>Testudinata</taxon>
        <taxon>Testudines</taxon>
        <taxon>Cryptodira</taxon>
        <taxon>Trionychia</taxon>
        <taxon>Trionychidae</taxon>
        <taxon>Pelodiscus</taxon>
    </lineage>
</organism>
<evidence type="ECO:0000256" key="5">
    <source>
        <dbReference type="ARBA" id="ARBA00022847"/>
    </source>
</evidence>
<dbReference type="InterPro" id="IPR036259">
    <property type="entry name" value="MFS_trans_sf"/>
</dbReference>
<reference evidence="16" key="3">
    <citation type="submission" date="2025-08" db="UniProtKB">
        <authorList>
            <consortium name="Ensembl"/>
        </authorList>
    </citation>
    <scope>IDENTIFICATION</scope>
</reference>
<dbReference type="PANTHER" id="PTHR19432">
    <property type="entry name" value="SUGAR TRANSPORTER"/>
    <property type="match status" value="1"/>
</dbReference>
<keyword evidence="17" id="KW-1185">Reference proteome</keyword>
<evidence type="ECO:0000256" key="1">
    <source>
        <dbReference type="ARBA" id="ARBA00004141"/>
    </source>
</evidence>
<evidence type="ECO:0000256" key="10">
    <source>
        <dbReference type="ARBA" id="ARBA00052884"/>
    </source>
</evidence>
<dbReference type="GO" id="GO:0016020">
    <property type="term" value="C:membrane"/>
    <property type="evidence" value="ECO:0007669"/>
    <property type="project" value="UniProtKB-SubCell"/>
</dbReference>
<feature type="transmembrane region" description="Helical" evidence="15">
    <location>
        <begin position="197"/>
        <end position="214"/>
    </location>
</feature>